<dbReference type="GO" id="GO:0005737">
    <property type="term" value="C:cytoplasm"/>
    <property type="evidence" value="ECO:0007669"/>
    <property type="project" value="TreeGrafter"/>
</dbReference>
<dbReference type="Pfam" id="PF00069">
    <property type="entry name" value="Pkinase"/>
    <property type="match status" value="1"/>
</dbReference>
<dbReference type="GO" id="GO:0005634">
    <property type="term" value="C:nucleus"/>
    <property type="evidence" value="ECO:0007669"/>
    <property type="project" value="TreeGrafter"/>
</dbReference>
<protein>
    <recommendedName>
        <fullName evidence="6">Protein kinase domain-containing protein</fullName>
    </recommendedName>
</protein>
<gene>
    <name evidence="7" type="ORF">OS493_025098</name>
</gene>
<keyword evidence="8" id="KW-1185">Reference proteome</keyword>
<evidence type="ECO:0000256" key="2">
    <source>
        <dbReference type="ARBA" id="ARBA00022679"/>
    </source>
</evidence>
<organism evidence="7 8">
    <name type="scientific">Desmophyllum pertusum</name>
    <dbReference type="NCBI Taxonomy" id="174260"/>
    <lineage>
        <taxon>Eukaryota</taxon>
        <taxon>Metazoa</taxon>
        <taxon>Cnidaria</taxon>
        <taxon>Anthozoa</taxon>
        <taxon>Hexacorallia</taxon>
        <taxon>Scleractinia</taxon>
        <taxon>Caryophylliina</taxon>
        <taxon>Caryophylliidae</taxon>
        <taxon>Desmophyllum</taxon>
    </lineage>
</organism>
<keyword evidence="3" id="KW-0547">Nucleotide-binding</keyword>
<reference evidence="7" key="1">
    <citation type="submission" date="2023-01" db="EMBL/GenBank/DDBJ databases">
        <title>Genome assembly of the deep-sea coral Lophelia pertusa.</title>
        <authorList>
            <person name="Herrera S."/>
            <person name="Cordes E."/>
        </authorList>
    </citation>
    <scope>NUCLEOTIDE SEQUENCE</scope>
    <source>
        <strain evidence="7">USNM1676648</strain>
        <tissue evidence="7">Polyp</tissue>
    </source>
</reference>
<dbReference type="PROSITE" id="PS50011">
    <property type="entry name" value="PROTEIN_KINASE_DOM"/>
    <property type="match status" value="1"/>
</dbReference>
<proteinExistence type="predicted"/>
<evidence type="ECO:0000256" key="1">
    <source>
        <dbReference type="ARBA" id="ARBA00022527"/>
    </source>
</evidence>
<dbReference type="GO" id="GO:0004674">
    <property type="term" value="F:protein serine/threonine kinase activity"/>
    <property type="evidence" value="ECO:0007669"/>
    <property type="project" value="UniProtKB-KW"/>
</dbReference>
<sequence>MELRLGDFGLAVRLKEGEKKIKTMCGTPNYIAPEVLSKEGHSYEVDTWALGCVMYTLLIGHPPFENEVFKRDLQSNTKQRLYDSFPNI</sequence>
<dbReference type="OrthoDB" id="266718at2759"/>
<dbReference type="GO" id="GO:0000922">
    <property type="term" value="C:spindle pole"/>
    <property type="evidence" value="ECO:0007669"/>
    <property type="project" value="TreeGrafter"/>
</dbReference>
<accession>A0A9W9YA49</accession>
<feature type="domain" description="Protein kinase" evidence="6">
    <location>
        <begin position="1"/>
        <end position="88"/>
    </location>
</feature>
<evidence type="ECO:0000256" key="3">
    <source>
        <dbReference type="ARBA" id="ARBA00022741"/>
    </source>
</evidence>
<evidence type="ECO:0000313" key="8">
    <source>
        <dbReference type="Proteomes" id="UP001163046"/>
    </source>
</evidence>
<dbReference type="GO" id="GO:0005813">
    <property type="term" value="C:centrosome"/>
    <property type="evidence" value="ECO:0007669"/>
    <property type="project" value="TreeGrafter"/>
</dbReference>
<dbReference type="PANTHER" id="PTHR24345">
    <property type="entry name" value="SERINE/THREONINE-PROTEIN KINASE PLK"/>
    <property type="match status" value="1"/>
</dbReference>
<name>A0A9W9YA49_9CNID</name>
<dbReference type="Gene3D" id="1.10.510.10">
    <property type="entry name" value="Transferase(Phosphotransferase) domain 1"/>
    <property type="match status" value="1"/>
</dbReference>
<keyword evidence="1" id="KW-0723">Serine/threonine-protein kinase</keyword>
<keyword evidence="2" id="KW-0808">Transferase</keyword>
<dbReference type="InterPro" id="IPR000719">
    <property type="entry name" value="Prot_kinase_dom"/>
</dbReference>
<dbReference type="SUPFAM" id="SSF56112">
    <property type="entry name" value="Protein kinase-like (PK-like)"/>
    <property type="match status" value="1"/>
</dbReference>
<dbReference type="GO" id="GO:0007052">
    <property type="term" value="P:mitotic spindle organization"/>
    <property type="evidence" value="ECO:0007669"/>
    <property type="project" value="TreeGrafter"/>
</dbReference>
<dbReference type="Proteomes" id="UP001163046">
    <property type="component" value="Unassembled WGS sequence"/>
</dbReference>
<evidence type="ECO:0000259" key="6">
    <source>
        <dbReference type="PROSITE" id="PS50011"/>
    </source>
</evidence>
<dbReference type="InterPro" id="IPR011009">
    <property type="entry name" value="Kinase-like_dom_sf"/>
</dbReference>
<dbReference type="EMBL" id="MU827797">
    <property type="protein sequence ID" value="KAJ7328218.1"/>
    <property type="molecule type" value="Genomic_DNA"/>
</dbReference>
<keyword evidence="5" id="KW-0067">ATP-binding</keyword>
<evidence type="ECO:0000256" key="5">
    <source>
        <dbReference type="ARBA" id="ARBA00022840"/>
    </source>
</evidence>
<comment type="caution">
    <text evidence="7">The sequence shown here is derived from an EMBL/GenBank/DDBJ whole genome shotgun (WGS) entry which is preliminary data.</text>
</comment>
<dbReference type="PANTHER" id="PTHR24345:SF0">
    <property type="entry name" value="CELL CYCLE SERINE_THREONINE-PROTEIN KINASE CDC5_MSD2"/>
    <property type="match status" value="1"/>
</dbReference>
<evidence type="ECO:0000313" key="7">
    <source>
        <dbReference type="EMBL" id="KAJ7328218.1"/>
    </source>
</evidence>
<dbReference type="AlphaFoldDB" id="A0A9W9YA49"/>
<keyword evidence="4" id="KW-0418">Kinase</keyword>
<dbReference type="GO" id="GO:0000776">
    <property type="term" value="C:kinetochore"/>
    <property type="evidence" value="ECO:0007669"/>
    <property type="project" value="TreeGrafter"/>
</dbReference>
<dbReference type="GO" id="GO:0005524">
    <property type="term" value="F:ATP binding"/>
    <property type="evidence" value="ECO:0007669"/>
    <property type="project" value="UniProtKB-KW"/>
</dbReference>
<evidence type="ECO:0000256" key="4">
    <source>
        <dbReference type="ARBA" id="ARBA00022777"/>
    </source>
</evidence>